<comment type="catalytic activity">
    <reaction evidence="8">
        <text>tRNA(Glu) + L-glutamate + ATP = L-glutamyl-tRNA(Glu) + AMP + diphosphate</text>
        <dbReference type="Rhea" id="RHEA:23540"/>
        <dbReference type="Rhea" id="RHEA-COMP:9663"/>
        <dbReference type="Rhea" id="RHEA-COMP:9680"/>
        <dbReference type="ChEBI" id="CHEBI:29985"/>
        <dbReference type="ChEBI" id="CHEBI:30616"/>
        <dbReference type="ChEBI" id="CHEBI:33019"/>
        <dbReference type="ChEBI" id="CHEBI:78442"/>
        <dbReference type="ChEBI" id="CHEBI:78520"/>
        <dbReference type="ChEBI" id="CHEBI:456215"/>
        <dbReference type="EC" id="6.1.1.17"/>
    </reaction>
</comment>
<dbReference type="GO" id="GO:0005737">
    <property type="term" value="C:cytoplasm"/>
    <property type="evidence" value="ECO:0007669"/>
    <property type="project" value="UniProtKB-SubCell"/>
</dbReference>
<evidence type="ECO:0000313" key="12">
    <source>
        <dbReference type="Proteomes" id="UP000092677"/>
    </source>
</evidence>
<feature type="domain" description="Glutamyl/glutaminyl-tRNA synthetase class Ib catalytic" evidence="9">
    <location>
        <begin position="2"/>
        <end position="302"/>
    </location>
</feature>
<comment type="caution">
    <text evidence="11">The sequence shown here is derived from an EMBL/GenBank/DDBJ whole genome shotgun (WGS) entry which is preliminary data.</text>
</comment>
<dbReference type="Pfam" id="PF19269">
    <property type="entry name" value="Anticodon_2"/>
    <property type="match status" value="1"/>
</dbReference>
<dbReference type="PROSITE" id="PS00178">
    <property type="entry name" value="AA_TRNA_LIGASE_I"/>
    <property type="match status" value="1"/>
</dbReference>
<gene>
    <name evidence="8 11" type="primary">gltX</name>
    <name evidence="11" type="ORF">EHRUM2_08830</name>
</gene>
<evidence type="ECO:0000256" key="6">
    <source>
        <dbReference type="ARBA" id="ARBA00022917"/>
    </source>
</evidence>
<dbReference type="PRINTS" id="PR00987">
    <property type="entry name" value="TRNASYNTHGLU"/>
</dbReference>
<evidence type="ECO:0000256" key="4">
    <source>
        <dbReference type="ARBA" id="ARBA00022741"/>
    </source>
</evidence>
<keyword evidence="6 8" id="KW-0648">Protein biosynthesis</keyword>
<dbReference type="InterPro" id="IPR001412">
    <property type="entry name" value="aa-tRNA-synth_I_CS"/>
</dbReference>
<reference evidence="12" key="1">
    <citation type="submission" date="2016-05" db="EMBL/GenBank/DDBJ databases">
        <title>Draft genome sequences of four strains of Ehrlichia ruminantium, a tick-borne pathogen of ruminants, isolated from Zimbabwe, The Gambia and Ghana.</title>
        <authorList>
            <person name="Nakao R."/>
            <person name="Jongejan F."/>
            <person name="Sugimoto C."/>
        </authorList>
    </citation>
    <scope>NUCLEOTIDE SEQUENCE [LARGE SCALE GENOMIC DNA]</scope>
    <source>
        <strain evidence="12">Kerr Seringe</strain>
    </source>
</reference>
<dbReference type="InterPro" id="IPR020058">
    <property type="entry name" value="Glu/Gln-tRNA-synth_Ib_cat-dom"/>
</dbReference>
<dbReference type="EC" id="6.1.1.17" evidence="8"/>
<protein>
    <recommendedName>
        <fullName evidence="8">Glutamate--tRNA ligase</fullName>
        <ecNumber evidence="8">6.1.1.17</ecNumber>
    </recommendedName>
    <alternativeName>
        <fullName evidence="8">Glutamyl-tRNA synthetase</fullName>
        <shortName evidence="8">GluRS</shortName>
    </alternativeName>
</protein>
<keyword evidence="5 8" id="KW-0067">ATP-binding</keyword>
<evidence type="ECO:0000313" key="11">
    <source>
        <dbReference type="EMBL" id="GAT77653.1"/>
    </source>
</evidence>
<evidence type="ECO:0000256" key="7">
    <source>
        <dbReference type="ARBA" id="ARBA00023146"/>
    </source>
</evidence>
<feature type="binding site" evidence="8">
    <location>
        <position position="239"/>
    </location>
    <ligand>
        <name>ATP</name>
        <dbReference type="ChEBI" id="CHEBI:30616"/>
    </ligand>
</feature>
<comment type="similarity">
    <text evidence="1 8">Belongs to the class-I aminoacyl-tRNA synthetase family. Glutamate--tRNA ligase type 1 subfamily.</text>
</comment>
<dbReference type="GO" id="GO:0006424">
    <property type="term" value="P:glutamyl-tRNA aminoacylation"/>
    <property type="evidence" value="ECO:0007669"/>
    <property type="project" value="UniProtKB-UniRule"/>
</dbReference>
<dbReference type="InterPro" id="IPR014729">
    <property type="entry name" value="Rossmann-like_a/b/a_fold"/>
</dbReference>
<keyword evidence="2 8" id="KW-0963">Cytoplasm</keyword>
<evidence type="ECO:0000256" key="8">
    <source>
        <dbReference type="HAMAP-Rule" id="MF_00022"/>
    </source>
</evidence>
<dbReference type="EMBL" id="BDDL01000098">
    <property type="protein sequence ID" value="GAT77653.1"/>
    <property type="molecule type" value="Genomic_DNA"/>
</dbReference>
<dbReference type="InterPro" id="IPR004527">
    <property type="entry name" value="Glu-tRNA-ligase_bac/mito"/>
</dbReference>
<accession>A0A170QZB1</accession>
<organism evidence="11 12">
    <name type="scientific">Ehrlichia ruminantium</name>
    <name type="common">heartwater rickettsia</name>
    <name type="synonym">Cowdria ruminantium</name>
    <dbReference type="NCBI Taxonomy" id="779"/>
    <lineage>
        <taxon>Bacteria</taxon>
        <taxon>Pseudomonadati</taxon>
        <taxon>Pseudomonadota</taxon>
        <taxon>Alphaproteobacteria</taxon>
        <taxon>Rickettsiales</taxon>
        <taxon>Anaplasmataceae</taxon>
        <taxon>Ehrlichia</taxon>
    </lineage>
</organism>
<keyword evidence="3 8" id="KW-0436">Ligase</keyword>
<evidence type="ECO:0000256" key="2">
    <source>
        <dbReference type="ARBA" id="ARBA00022490"/>
    </source>
</evidence>
<evidence type="ECO:0000259" key="10">
    <source>
        <dbReference type="Pfam" id="PF19269"/>
    </source>
</evidence>
<keyword evidence="7 8" id="KW-0030">Aminoacyl-tRNA synthetase</keyword>
<dbReference type="PANTHER" id="PTHR43311">
    <property type="entry name" value="GLUTAMATE--TRNA LIGASE"/>
    <property type="match status" value="1"/>
</dbReference>
<evidence type="ECO:0000259" key="9">
    <source>
        <dbReference type="Pfam" id="PF00749"/>
    </source>
</evidence>
<dbReference type="GO" id="GO:0004818">
    <property type="term" value="F:glutamate-tRNA ligase activity"/>
    <property type="evidence" value="ECO:0007669"/>
    <property type="project" value="UniProtKB-UniRule"/>
</dbReference>
<dbReference type="InterPro" id="IPR045462">
    <property type="entry name" value="aa-tRNA-synth_I_cd-bd"/>
</dbReference>
<dbReference type="Gene3D" id="1.10.10.350">
    <property type="match status" value="1"/>
</dbReference>
<dbReference type="SUPFAM" id="SSF52374">
    <property type="entry name" value="Nucleotidylyl transferase"/>
    <property type="match status" value="1"/>
</dbReference>
<comment type="subunit">
    <text evidence="8">Monomer.</text>
</comment>
<evidence type="ECO:0000256" key="1">
    <source>
        <dbReference type="ARBA" id="ARBA00007894"/>
    </source>
</evidence>
<dbReference type="InterPro" id="IPR049940">
    <property type="entry name" value="GluQ/Sye"/>
</dbReference>
<evidence type="ECO:0000256" key="5">
    <source>
        <dbReference type="ARBA" id="ARBA00022840"/>
    </source>
</evidence>
<dbReference type="PANTHER" id="PTHR43311:SF2">
    <property type="entry name" value="GLUTAMATE--TRNA LIGASE, MITOCHONDRIAL-RELATED"/>
    <property type="match status" value="1"/>
</dbReference>
<dbReference type="GO" id="GO:0000049">
    <property type="term" value="F:tRNA binding"/>
    <property type="evidence" value="ECO:0007669"/>
    <property type="project" value="InterPro"/>
</dbReference>
<comment type="function">
    <text evidence="8">Catalyzes the attachment of glutamate to tRNA(Glu) in a two-step reaction: glutamate is first activated by ATP to form Glu-AMP and then transferred to the acceptor end of tRNA(Glu).</text>
</comment>
<feature type="short sequence motif" description="'KMSKS' region" evidence="8">
    <location>
        <begin position="236"/>
        <end position="240"/>
    </location>
</feature>
<dbReference type="SUPFAM" id="SSF48163">
    <property type="entry name" value="An anticodon-binding domain of class I aminoacyl-tRNA synthetases"/>
    <property type="match status" value="1"/>
</dbReference>
<sequence>MMTRFAPSPTGYLHVGNVRTALICWLYTRSKQGRFLLRFDDTDLQRSKDDYRNEIANDLKWLQMDWDFDVRQSSRFDRYDEIFNYLLKEELIYPCYESKEELDFKRKIQLKLGLPPIYDRSALKLTQDEKNKYSEQDVYFRFKIDQSQLISWDDEIRGKVSFNAANISDPIVKRADGTYTYMLPSVIDDIDFNITHIVRGEDHISNTAIQIQMFNALKAIVPKFSHLSLLYCNDNKISKRVGGFSIKDMQYYELEPMAINSYFAKIGTSDPIIVHTKIQDLIYTFDITKFNQAPTQFNIDDLVKLNPKVLHKMSFSDVEHRLSELNITSPDLWDFVSGNVQKFSDIKEWIKICEQNTVPIINESDQDFIKMALSVFPNGEINQDTWKTWVANIKEKTDRKSKDIFIPLRLALTGISTGPELAKLLPILGRAEIIRRLGYFSRC</sequence>
<dbReference type="InterPro" id="IPR008925">
    <property type="entry name" value="aa_tRNA-synth_I_cd-bd_sf"/>
</dbReference>
<dbReference type="InterPro" id="IPR020751">
    <property type="entry name" value="aa-tRNA-synth_I_codon-bd_sub2"/>
</dbReference>
<dbReference type="NCBIfam" id="TIGR00464">
    <property type="entry name" value="gltX_bact"/>
    <property type="match status" value="1"/>
</dbReference>
<dbReference type="STRING" id="779.GCA_002019755_00858"/>
<dbReference type="GO" id="GO:0005524">
    <property type="term" value="F:ATP binding"/>
    <property type="evidence" value="ECO:0007669"/>
    <property type="project" value="UniProtKB-UniRule"/>
</dbReference>
<evidence type="ECO:0000256" key="3">
    <source>
        <dbReference type="ARBA" id="ARBA00022598"/>
    </source>
</evidence>
<keyword evidence="4 8" id="KW-0547">Nucleotide-binding</keyword>
<feature type="short sequence motif" description="'HIGH' region" evidence="8">
    <location>
        <begin position="7"/>
        <end position="17"/>
    </location>
</feature>
<name>A0A170QZB1_EHRRU</name>
<dbReference type="InterPro" id="IPR000924">
    <property type="entry name" value="Glu/Gln-tRNA-synth"/>
</dbReference>
<dbReference type="Gene3D" id="3.40.50.620">
    <property type="entry name" value="HUPs"/>
    <property type="match status" value="1"/>
</dbReference>
<dbReference type="Proteomes" id="UP000092677">
    <property type="component" value="Unassembled WGS sequence"/>
</dbReference>
<feature type="domain" description="Aminoacyl-tRNA synthetase class I anticodon-binding" evidence="10">
    <location>
        <begin position="336"/>
        <end position="437"/>
    </location>
</feature>
<comment type="caution">
    <text evidence="8">Lacks conserved residue(s) required for the propagation of feature annotation.</text>
</comment>
<dbReference type="HAMAP" id="MF_00022">
    <property type="entry name" value="Glu_tRNA_synth_type1"/>
    <property type="match status" value="1"/>
</dbReference>
<dbReference type="AlphaFoldDB" id="A0A170QZB1"/>
<dbReference type="Pfam" id="PF00749">
    <property type="entry name" value="tRNA-synt_1c"/>
    <property type="match status" value="1"/>
</dbReference>
<comment type="subcellular location">
    <subcellularLocation>
        <location evidence="8">Cytoplasm</location>
    </subcellularLocation>
</comment>
<proteinExistence type="inferred from homology"/>